<feature type="compositionally biased region" description="Low complexity" evidence="4">
    <location>
        <begin position="524"/>
        <end position="556"/>
    </location>
</feature>
<feature type="region of interest" description="Disordered" evidence="4">
    <location>
        <begin position="523"/>
        <end position="562"/>
    </location>
</feature>
<feature type="compositionally biased region" description="Basic and acidic residues" evidence="4">
    <location>
        <begin position="139"/>
        <end position="164"/>
    </location>
</feature>
<dbReference type="SUPFAM" id="SSF46934">
    <property type="entry name" value="UBA-like"/>
    <property type="match status" value="1"/>
</dbReference>
<dbReference type="InterPro" id="IPR051833">
    <property type="entry name" value="TC-DDR_regulator"/>
</dbReference>
<dbReference type="AlphaFoldDB" id="A0A6P7STB6"/>
<dbReference type="CDD" id="cd14277">
    <property type="entry name" value="UBA_UBP2_like"/>
    <property type="match status" value="1"/>
</dbReference>
<keyword evidence="2" id="KW-0963">Cytoplasm</keyword>
<feature type="compositionally biased region" description="Low complexity" evidence="4">
    <location>
        <begin position="436"/>
        <end position="449"/>
    </location>
</feature>
<feature type="compositionally biased region" description="Polar residues" evidence="4">
    <location>
        <begin position="737"/>
        <end position="766"/>
    </location>
</feature>
<feature type="region of interest" description="Disordered" evidence="4">
    <location>
        <begin position="671"/>
        <end position="690"/>
    </location>
</feature>
<dbReference type="GO" id="GO:0005634">
    <property type="term" value="C:nucleus"/>
    <property type="evidence" value="ECO:0007669"/>
    <property type="project" value="TreeGrafter"/>
</dbReference>
<feature type="compositionally biased region" description="Polar residues" evidence="4">
    <location>
        <begin position="621"/>
        <end position="660"/>
    </location>
</feature>
<feature type="region of interest" description="Disordered" evidence="4">
    <location>
        <begin position="826"/>
        <end position="902"/>
    </location>
</feature>
<feature type="compositionally biased region" description="Low complexity" evidence="4">
    <location>
        <begin position="1151"/>
        <end position="1168"/>
    </location>
</feature>
<feature type="compositionally biased region" description="Low complexity" evidence="4">
    <location>
        <begin position="845"/>
        <end position="888"/>
    </location>
</feature>
<comment type="subcellular location">
    <subcellularLocation>
        <location evidence="1">Cytoplasm</location>
    </subcellularLocation>
</comment>
<feature type="region of interest" description="Disordered" evidence="4">
    <location>
        <begin position="594"/>
        <end position="660"/>
    </location>
</feature>
<gene>
    <name evidence="6" type="primary">LOC115215942</name>
</gene>
<dbReference type="GO" id="GO:0005737">
    <property type="term" value="C:cytoplasm"/>
    <property type="evidence" value="ECO:0007669"/>
    <property type="project" value="UniProtKB-SubCell"/>
</dbReference>
<dbReference type="PANTHER" id="PTHR16308:SF13">
    <property type="entry name" value="PROTEIN LINGERER"/>
    <property type="match status" value="1"/>
</dbReference>
<reference evidence="6" key="1">
    <citation type="submission" date="2025-08" db="UniProtKB">
        <authorList>
            <consortium name="RefSeq"/>
        </authorList>
    </citation>
    <scope>IDENTIFICATION</scope>
</reference>
<feature type="compositionally biased region" description="Basic residues" evidence="4">
    <location>
        <begin position="209"/>
        <end position="224"/>
    </location>
</feature>
<feature type="compositionally biased region" description="Basic and acidic residues" evidence="4">
    <location>
        <begin position="181"/>
        <end position="192"/>
    </location>
</feature>
<dbReference type="InterPro" id="IPR022166">
    <property type="entry name" value="UBAP2/Lig"/>
</dbReference>
<sequence>MMNTALSTSRANSRNSKDKSAKTATQAHNTMKIDGPPKVQPTQEQIRIAQMIEDRTENEDRANRKIEKIEQVMEASGKTYDEAAVALHDAEFDPEKAVIMLLEGENDQGEWKESGKKKKRTNTAAASTPKSEPVSNHISENRSEIRERSKDCEHRTADRAEFGHRRARRTGPVAPRHARSRGRDRSDFRENKENEDESNEDGGRERNFGRGRGRGVGRRGRGPRSFRNQRFDKGPQIDTWTNETAENAEKENSTWNDTLSPEDWNDDSWTGSSMGAAILPLEPLMCNSPFSLAESKVFIASSVQSVPPTEPCAVAPSGSPAMNDATNTSLSRNIFKKINGSEEVERHQNLLDLGALLQKAQDPVTEAQYIAQYNQQATESLKNTIGIGTSSNQTSGLPSSIGNQSVNSMVSLSGQQSSGSHLASLSAANATGHPATSHSVSGSTTVTQSNQHTIQQQRVKPQRTKLPPPSKIPTSAVEMPHHLMPQLDVQFGNLEFRADSSPFSFTVSDTAVTCSFTTAVTNNSSGISNHMSSSSQQSADSVMTSSMLSSNPSSKSIGHLEQSAARANMFPNSYQSPAKKEVTASALVGQASKIATPDPIPFPSSPNERKSSPLIGPGPRTGQSPSSLSQSAVPVQKAETNSLNSFTPPGSTYPTASYQSHKPASVTSSLSSTTVFSHPSNSLSQSNSAHYPAQYQTQYPNTPQYNHQGYQTSSSFQSQSSYSSNQPNQNSLYQSSAQTSSYQPQGSNSNSTTAYHPREAQSTPANSYQTVVSQSSYQRSNQANLAATSQPPPVIYSNPTYGSAHPSSLQTSPLTDAKLSESLSKMTVKDTSLENSQSSAQYDHSVSATTTTVSLTTTTSTTPSLTSSTTSGSVMAATTTTPSTKATPQLPNTGKAPPNLPPGVPLLSHQYIMGQGTIPPYFSLSQSLQQPLYTTSYDELQMIQQRMPMASNYYDMATFPVPTTLTSRDQATLGSVPGYSATDNKLSRVEAQSPIPTTQQQSSQSAHQQPYINLHYPYYYPSMLPGAAGFQYHTMFAMPPVTNTAHGGNTGTAQYQKNYGSHAYNTGGKTSGVGSGAASTADIPGSGYGKSHGPAFEKQGFHTGTPPPFSLPLATGTQAGPMGAPTTPYGTPFVPLVTHQPHSQMLHHPLQQDSSGGSSRGAQQASTQPKSGGSKNYAPTYWSAS</sequence>
<dbReference type="InterPro" id="IPR009060">
    <property type="entry name" value="UBA-like_sf"/>
</dbReference>
<feature type="compositionally biased region" description="Low complexity" evidence="4">
    <location>
        <begin position="697"/>
        <end position="736"/>
    </location>
</feature>
<feature type="compositionally biased region" description="Low complexity" evidence="4">
    <location>
        <begin position="411"/>
        <end position="428"/>
    </location>
</feature>
<evidence type="ECO:0000256" key="3">
    <source>
        <dbReference type="ARBA" id="ARBA00022553"/>
    </source>
</evidence>
<dbReference type="KEGG" id="osn:115215942"/>
<dbReference type="Gene3D" id="1.10.8.10">
    <property type="entry name" value="DNA helicase RuvA subunit, C-terminal domain"/>
    <property type="match status" value="1"/>
</dbReference>
<evidence type="ECO:0000256" key="2">
    <source>
        <dbReference type="ARBA" id="ARBA00022490"/>
    </source>
</evidence>
<feature type="region of interest" description="Disordered" evidence="4">
    <location>
        <begin position="697"/>
        <end position="813"/>
    </location>
</feature>
<organism evidence="5 6">
    <name type="scientific">Octopus sinensis</name>
    <name type="common">East Asian common octopus</name>
    <dbReference type="NCBI Taxonomy" id="2607531"/>
    <lineage>
        <taxon>Eukaryota</taxon>
        <taxon>Metazoa</taxon>
        <taxon>Spiralia</taxon>
        <taxon>Lophotrochozoa</taxon>
        <taxon>Mollusca</taxon>
        <taxon>Cephalopoda</taxon>
        <taxon>Coleoidea</taxon>
        <taxon>Octopodiformes</taxon>
        <taxon>Octopoda</taxon>
        <taxon>Incirrata</taxon>
        <taxon>Octopodidae</taxon>
        <taxon>Octopus</taxon>
    </lineage>
</organism>
<feature type="compositionally biased region" description="Low complexity" evidence="4">
    <location>
        <begin position="767"/>
        <end position="780"/>
    </location>
</feature>
<dbReference type="PANTHER" id="PTHR16308">
    <property type="entry name" value="UBIQUITIN ASSOCIATED PROTEIN 2-LIKE/LINGERER"/>
    <property type="match status" value="1"/>
</dbReference>
<feature type="region of interest" description="Disordered" evidence="4">
    <location>
        <begin position="103"/>
        <end position="262"/>
    </location>
</feature>
<dbReference type="Proteomes" id="UP000515154">
    <property type="component" value="Linkage group LG9"/>
</dbReference>
<evidence type="ECO:0000256" key="1">
    <source>
        <dbReference type="ARBA" id="ARBA00004496"/>
    </source>
</evidence>
<keyword evidence="5" id="KW-1185">Reference proteome</keyword>
<evidence type="ECO:0000256" key="4">
    <source>
        <dbReference type="SAM" id="MobiDB-lite"/>
    </source>
</evidence>
<feature type="compositionally biased region" description="Polar residues" evidence="4">
    <location>
        <begin position="122"/>
        <end position="138"/>
    </location>
</feature>
<feature type="region of interest" description="Disordered" evidence="4">
    <location>
        <begin position="411"/>
        <end position="475"/>
    </location>
</feature>
<name>A0A6P7STB6_9MOLL</name>
<accession>A0A6P7STB6</accession>
<feature type="compositionally biased region" description="Polar residues" evidence="4">
    <location>
        <begin position="1"/>
        <end position="14"/>
    </location>
</feature>
<evidence type="ECO:0000313" key="6">
    <source>
        <dbReference type="RefSeq" id="XP_029641171.1"/>
    </source>
</evidence>
<feature type="compositionally biased region" description="Polar residues" evidence="4">
    <location>
        <begin position="450"/>
        <end position="459"/>
    </location>
</feature>
<keyword evidence="3" id="KW-0597">Phosphoprotein</keyword>
<protein>
    <submittedName>
        <fullName evidence="6">Ubiquitin-associated protein 2-like isoform X1</fullName>
    </submittedName>
</protein>
<feature type="region of interest" description="Disordered" evidence="4">
    <location>
        <begin position="1146"/>
        <end position="1185"/>
    </location>
</feature>
<dbReference type="RefSeq" id="XP_029641171.1">
    <property type="nucleotide sequence ID" value="XM_029785311.2"/>
</dbReference>
<feature type="region of interest" description="Disordered" evidence="4">
    <location>
        <begin position="1"/>
        <end position="42"/>
    </location>
</feature>
<evidence type="ECO:0000313" key="5">
    <source>
        <dbReference type="Proteomes" id="UP000515154"/>
    </source>
</evidence>
<dbReference type="Pfam" id="PF12478">
    <property type="entry name" value="UBAP2-Lig"/>
    <property type="match status" value="1"/>
</dbReference>
<feature type="compositionally biased region" description="Polar residues" evidence="4">
    <location>
        <begin position="833"/>
        <end position="844"/>
    </location>
</feature>
<feature type="compositionally biased region" description="Polar residues" evidence="4">
    <location>
        <begin position="797"/>
        <end position="813"/>
    </location>
</feature>
<proteinExistence type="predicted"/>